<evidence type="ECO:0000256" key="6">
    <source>
        <dbReference type="ARBA" id="ARBA00022898"/>
    </source>
</evidence>
<sequence length="426" mass="46298">MANLDQLTSQQAIDLENEYGAHNYHPLPVVLAKGNGVYVWDVEGKQYYDFLSAYSAVNQGHCHPKIVDAMTKQAQTLTLTSRAFHNDMLGQYEKFACEFFKFDKLLPMNTGAEAVETALKICRKWAYEVKGIPENEADIVVCENNFHGRTTTIISFSNDPVARKNFGPYTAGFVKIPYDNLEALENTLKNNPNVAGFLVEPIQGEAGVYVPAPDYLAKAKALCEKYNVLFIADEVQTGIARTGRLLATCGNCSCADKNCSGEPEVKPDVLILGKALSGGAYPVSAVLANNAIMNVIGPGNHGSTFGGNPVAAAVAMAALEVVRDEKLAENAFKLGELFRSEMNKFIETSSIVSLVRGKGLLNAIVINDHEDSDTAWNICLALRDNGLLAKPTHGNIIRFAPPLVMTEAELLDCVAIITKTLKQFEA</sequence>
<evidence type="ECO:0000256" key="3">
    <source>
        <dbReference type="ARBA" id="ARBA00012924"/>
    </source>
</evidence>
<gene>
    <name evidence="9" type="primary">rocD</name>
    <name evidence="9" type="ORF">ACFSQP_10740</name>
</gene>
<keyword evidence="4 9" id="KW-0032">Aminotransferase</keyword>
<keyword evidence="6 8" id="KW-0663">Pyridoxal phosphate</keyword>
<dbReference type="InterPro" id="IPR050103">
    <property type="entry name" value="Class-III_PLP-dep_AT"/>
</dbReference>
<comment type="similarity">
    <text evidence="8">Belongs to the class-III pyridoxal-phosphate-dependent aminotransferase family.</text>
</comment>
<dbReference type="PANTHER" id="PTHR11986:SF18">
    <property type="entry name" value="ORNITHINE AMINOTRANSFERASE, MITOCHONDRIAL"/>
    <property type="match status" value="1"/>
</dbReference>
<dbReference type="InterPro" id="IPR010164">
    <property type="entry name" value="Orn_aminotrans"/>
</dbReference>
<comment type="cofactor">
    <cofactor evidence="1">
        <name>pyridoxal 5'-phosphate</name>
        <dbReference type="ChEBI" id="CHEBI:597326"/>
    </cofactor>
</comment>
<dbReference type="EMBL" id="JBHULS010000004">
    <property type="protein sequence ID" value="MFD2552294.1"/>
    <property type="molecule type" value="Genomic_DNA"/>
</dbReference>
<evidence type="ECO:0000256" key="1">
    <source>
        <dbReference type="ARBA" id="ARBA00001933"/>
    </source>
</evidence>
<dbReference type="RefSeq" id="WP_376894261.1">
    <property type="nucleotide sequence ID" value="NZ_JBHULS010000004.1"/>
</dbReference>
<dbReference type="Gene3D" id="3.90.1150.10">
    <property type="entry name" value="Aspartate Aminotransferase, domain 1"/>
    <property type="match status" value="1"/>
</dbReference>
<evidence type="ECO:0000256" key="7">
    <source>
        <dbReference type="ARBA" id="ARBA00030587"/>
    </source>
</evidence>
<dbReference type="PIRSF" id="PIRSF000521">
    <property type="entry name" value="Transaminase_4ab_Lys_Orn"/>
    <property type="match status" value="1"/>
</dbReference>
<dbReference type="GO" id="GO:0004587">
    <property type="term" value="F:ornithine aminotransferase activity"/>
    <property type="evidence" value="ECO:0007669"/>
    <property type="project" value="UniProtKB-EC"/>
</dbReference>
<evidence type="ECO:0000256" key="2">
    <source>
        <dbReference type="ARBA" id="ARBA00004998"/>
    </source>
</evidence>
<keyword evidence="5 9" id="KW-0808">Transferase</keyword>
<dbReference type="CDD" id="cd00610">
    <property type="entry name" value="OAT_like"/>
    <property type="match status" value="1"/>
</dbReference>
<evidence type="ECO:0000256" key="4">
    <source>
        <dbReference type="ARBA" id="ARBA00022576"/>
    </source>
</evidence>
<dbReference type="Proteomes" id="UP001597472">
    <property type="component" value="Unassembled WGS sequence"/>
</dbReference>
<evidence type="ECO:0000256" key="8">
    <source>
        <dbReference type="RuleBase" id="RU003560"/>
    </source>
</evidence>
<comment type="caution">
    <text evidence="9">The sequence shown here is derived from an EMBL/GenBank/DDBJ whole genome shotgun (WGS) entry which is preliminary data.</text>
</comment>
<comment type="pathway">
    <text evidence="2">Amino-acid biosynthesis; L-proline biosynthesis; L-glutamate 5-semialdehyde from L-ornithine: step 1/1.</text>
</comment>
<dbReference type="EC" id="2.6.1.13" evidence="3"/>
<evidence type="ECO:0000313" key="9">
    <source>
        <dbReference type="EMBL" id="MFD2552294.1"/>
    </source>
</evidence>
<accession>A0ABW5KV22</accession>
<dbReference type="Pfam" id="PF00202">
    <property type="entry name" value="Aminotran_3"/>
    <property type="match status" value="1"/>
</dbReference>
<dbReference type="PANTHER" id="PTHR11986">
    <property type="entry name" value="AMINOTRANSFERASE CLASS III"/>
    <property type="match status" value="1"/>
</dbReference>
<name>A0ABW5KV22_9FLAO</name>
<organism evidence="9 10">
    <name type="scientific">Bizionia sediminis</name>
    <dbReference type="NCBI Taxonomy" id="1737064"/>
    <lineage>
        <taxon>Bacteria</taxon>
        <taxon>Pseudomonadati</taxon>
        <taxon>Bacteroidota</taxon>
        <taxon>Flavobacteriia</taxon>
        <taxon>Flavobacteriales</taxon>
        <taxon>Flavobacteriaceae</taxon>
        <taxon>Bizionia</taxon>
    </lineage>
</organism>
<dbReference type="Gene3D" id="3.40.640.10">
    <property type="entry name" value="Type I PLP-dependent aspartate aminotransferase-like (Major domain)"/>
    <property type="match status" value="1"/>
</dbReference>
<dbReference type="NCBIfam" id="TIGR01885">
    <property type="entry name" value="Orn_aminotrans"/>
    <property type="match status" value="1"/>
</dbReference>
<reference evidence="10" key="1">
    <citation type="journal article" date="2019" name="Int. J. Syst. Evol. Microbiol.">
        <title>The Global Catalogue of Microorganisms (GCM) 10K type strain sequencing project: providing services to taxonomists for standard genome sequencing and annotation.</title>
        <authorList>
            <consortium name="The Broad Institute Genomics Platform"/>
            <consortium name="The Broad Institute Genome Sequencing Center for Infectious Disease"/>
            <person name="Wu L."/>
            <person name="Ma J."/>
        </authorList>
    </citation>
    <scope>NUCLEOTIDE SEQUENCE [LARGE SCALE GENOMIC DNA]</scope>
    <source>
        <strain evidence="10">KCTC 42587</strain>
    </source>
</reference>
<dbReference type="InterPro" id="IPR005814">
    <property type="entry name" value="Aminotrans_3"/>
</dbReference>
<keyword evidence="10" id="KW-1185">Reference proteome</keyword>
<dbReference type="SUPFAM" id="SSF53383">
    <property type="entry name" value="PLP-dependent transferases"/>
    <property type="match status" value="1"/>
</dbReference>
<dbReference type="InterPro" id="IPR015421">
    <property type="entry name" value="PyrdxlP-dep_Trfase_major"/>
</dbReference>
<dbReference type="InterPro" id="IPR015424">
    <property type="entry name" value="PyrdxlP-dep_Trfase"/>
</dbReference>
<protein>
    <recommendedName>
        <fullName evidence="3">ornithine aminotransferase</fullName>
        <ecNumber evidence="3">2.6.1.13</ecNumber>
    </recommendedName>
    <alternativeName>
        <fullName evidence="7">Ornithine--oxo-acid aminotransferase</fullName>
    </alternativeName>
</protein>
<proteinExistence type="inferred from homology"/>
<evidence type="ECO:0000313" key="10">
    <source>
        <dbReference type="Proteomes" id="UP001597472"/>
    </source>
</evidence>
<dbReference type="InterPro" id="IPR015422">
    <property type="entry name" value="PyrdxlP-dep_Trfase_small"/>
</dbReference>
<evidence type="ECO:0000256" key="5">
    <source>
        <dbReference type="ARBA" id="ARBA00022679"/>
    </source>
</evidence>